<dbReference type="PRINTS" id="PR01543">
    <property type="entry name" value="ANATRNSFRASE"/>
</dbReference>
<evidence type="ECO:0000313" key="4">
    <source>
        <dbReference type="Proteomes" id="UP000481109"/>
    </source>
</evidence>
<dbReference type="SUPFAM" id="SSF54001">
    <property type="entry name" value="Cysteine proteinases"/>
    <property type="match status" value="1"/>
</dbReference>
<dbReference type="Gene3D" id="2.40.128.150">
    <property type="entry name" value="Cysteine proteinases"/>
    <property type="match status" value="1"/>
</dbReference>
<keyword evidence="4" id="KW-1185">Reference proteome</keyword>
<proteinExistence type="inferred from homology"/>
<evidence type="ECO:0000313" key="3">
    <source>
        <dbReference type="EMBL" id="NGO81879.1"/>
    </source>
</evidence>
<comment type="caution">
    <text evidence="3">The sequence shown here is derived from an EMBL/GenBank/DDBJ whole genome shotgun (WGS) entry which is preliminary data.</text>
</comment>
<organism evidence="3 4">
    <name type="scientific">Streptomyces mesophilus</name>
    <dbReference type="NCBI Taxonomy" id="1775132"/>
    <lineage>
        <taxon>Bacteria</taxon>
        <taxon>Bacillati</taxon>
        <taxon>Actinomycetota</taxon>
        <taxon>Actinomycetes</taxon>
        <taxon>Kitasatosporales</taxon>
        <taxon>Streptomycetaceae</taxon>
        <taxon>Streptomyces</taxon>
    </lineage>
</organism>
<dbReference type="Gene3D" id="3.30.2140.10">
    <property type="entry name" value="Arylamine N-acetyltransferase"/>
    <property type="match status" value="1"/>
</dbReference>
<evidence type="ECO:0000256" key="1">
    <source>
        <dbReference type="ARBA" id="ARBA00006547"/>
    </source>
</evidence>
<evidence type="ECO:0000256" key="2">
    <source>
        <dbReference type="RuleBase" id="RU003452"/>
    </source>
</evidence>
<sequence>MDAPQPTDAPQPIDAARVDTYLRRIGAERPARPDGPALRMLQERHLRSVPFENLSIHLGEEIRLAPEALVAKIVDARRGGFCYELNGAFASLLAALGFAVTLLQARVYDGEGRPGIPYDHLALLVRDADGHEWLADVGFGAHSLYPLAFAERAEQKDPDGSFRLAEAADGDLDLFMDGKAQFVVDLRPRALRDFTAGAWYHRTSPDSHFTRSLVCSLRTDRGRTTLSGRRLTVTQDGRRRTSELGDDAEVLAAYRDHFGMALAHLPKDPAAT</sequence>
<dbReference type="AlphaFoldDB" id="A0A6G4XW91"/>
<gene>
    <name evidence="3" type="ORF">G6045_40485</name>
</gene>
<accession>A0A6G4XW91</accession>
<dbReference type="EMBL" id="JAAKZW010000453">
    <property type="protein sequence ID" value="NGO81879.1"/>
    <property type="molecule type" value="Genomic_DNA"/>
</dbReference>
<keyword evidence="3" id="KW-0808">Transferase</keyword>
<name>A0A6G4XW91_9ACTN</name>
<dbReference type="GO" id="GO:0016407">
    <property type="term" value="F:acetyltransferase activity"/>
    <property type="evidence" value="ECO:0007669"/>
    <property type="project" value="InterPro"/>
</dbReference>
<comment type="similarity">
    <text evidence="1 2">Belongs to the arylamine N-acetyltransferase family.</text>
</comment>
<dbReference type="PANTHER" id="PTHR11786:SF0">
    <property type="entry name" value="ARYLAMINE N-ACETYLTRANSFERASE 4-RELATED"/>
    <property type="match status" value="1"/>
</dbReference>
<protein>
    <submittedName>
        <fullName evidence="3">Arylamine N-acetyltransferase</fullName>
    </submittedName>
</protein>
<dbReference type="PANTHER" id="PTHR11786">
    <property type="entry name" value="N-HYDROXYARYLAMINE O-ACETYLTRANSFERASE"/>
    <property type="match status" value="1"/>
</dbReference>
<dbReference type="Proteomes" id="UP000481109">
    <property type="component" value="Unassembled WGS sequence"/>
</dbReference>
<dbReference type="InterPro" id="IPR038765">
    <property type="entry name" value="Papain-like_cys_pep_sf"/>
</dbReference>
<dbReference type="Pfam" id="PF00797">
    <property type="entry name" value="Acetyltransf_2"/>
    <property type="match status" value="1"/>
</dbReference>
<reference evidence="3 4" key="1">
    <citation type="submission" date="2020-02" db="EMBL/GenBank/DDBJ databases">
        <title>Whole-genome analyses of novel actinobacteria.</title>
        <authorList>
            <person name="Sahin N."/>
            <person name="Tokatli A."/>
        </authorList>
    </citation>
    <scope>NUCLEOTIDE SEQUENCE [LARGE SCALE GENOMIC DNA]</scope>
    <source>
        <strain evidence="3 4">YC504</strain>
    </source>
</reference>
<dbReference type="InterPro" id="IPR001447">
    <property type="entry name" value="Arylamine_N-AcTrfase"/>
</dbReference>